<reference evidence="2" key="1">
    <citation type="journal article" date="2023" name="PhytoFront">
        <title>Draft Genome Resources of Seven Strains of Tilletia horrida, Causal Agent of Kernel Smut of Rice.</title>
        <authorList>
            <person name="Khanal S."/>
            <person name="Antony Babu S."/>
            <person name="Zhou X.G."/>
        </authorList>
    </citation>
    <scope>NUCLEOTIDE SEQUENCE</scope>
    <source>
        <strain evidence="2">TX6</strain>
    </source>
</reference>
<feature type="region of interest" description="Disordered" evidence="1">
    <location>
        <begin position="408"/>
        <end position="430"/>
    </location>
</feature>
<evidence type="ECO:0000313" key="3">
    <source>
        <dbReference type="Proteomes" id="UP001176517"/>
    </source>
</evidence>
<evidence type="ECO:0000256" key="1">
    <source>
        <dbReference type="SAM" id="MobiDB-lite"/>
    </source>
</evidence>
<dbReference type="Proteomes" id="UP001176517">
    <property type="component" value="Unassembled WGS sequence"/>
</dbReference>
<comment type="caution">
    <text evidence="2">The sequence shown here is derived from an EMBL/GenBank/DDBJ whole genome shotgun (WGS) entry which is preliminary data.</text>
</comment>
<dbReference type="PANTHER" id="PTHR35895:SF1">
    <property type="entry name" value="LIPID-BINDING SERUM GLYCOPROTEIN C-TERMINAL DOMAIN-CONTAINING PROTEIN"/>
    <property type="match status" value="1"/>
</dbReference>
<feature type="region of interest" description="Disordered" evidence="1">
    <location>
        <begin position="1"/>
        <end position="64"/>
    </location>
</feature>
<sequence length="1690" mass="181232">MPLNTLSPKSSASHASFHSFSPATSVPGTDSPSVIPSSRSISSRSRTSKIGAASQPPETFMPSASIPASLKEKSKSHKTLKIPIVSNVVDAIVERLKISISTLHLHEPNPTGFHVDLWLRILGTGPLKAKVSFPQGVSLIFALPTHDEFLKSAEEADYSKFDAQNPAHPPPPPTPNNGFSSSASLRSVSSNLPTSREPAARKGTAKGKRSATFKDGSSTAPLSGKKLHTSASTGDVASGSLRPRSVIQKGHGDRNGNGLGAHSDDTTPTDEALPPTSPKTGIGSTLPPHKNRVGGNGALDELGPGKVFCIHAHLEPVKLKPLPGDVPARIRIEASGPELENITALVNKVVRTHGEVRLVLQADGVVIKAYGIRFSAKRLQKDIIFEGLSHLTNVLRFERPHQTVGRSLYHAPSPPMPSSLLPSATARDDGYQRRLKDGRSNSLLSARAESFTSSRPRPEARHIHSEVQDLQILAGTPETGIEFSAKINLPNPANLIVDLTSLEFDLGVPSETVRNVIPALRMTDQPPSYIPIGFISLAPTRLAPGDNFIEARGRVVVPNPPPGTHPTSHLATIVLAGQYFLTGLLENRQMEVRVAAPGTTSISPVLDPMRPTVAASSQRQICALPWLATAIEGIVIDAVLPPLGERVRLLDGAEFRFEPLPQSSLTGPPVQRSVARTSLRQGLNVPIKIFSLKVDCIVDLPAFDQNGQPITANSAAGPPPPPQSPSNNRLGTGARPPESLCIAIVQSLPGSDVMVIEGTGQPSPQSFPVQLNPDLRVLIKIVRGHAAMRNVDLGRTLNAVLDTFATGVGSLPPKDALVGHDPWDDLPSLIARVVKNMKVRAILEVDAAFGDYRIPGVFRFQIRDLPIVISTQTAATLIPHISQPIVTDIIDRMTLHLDNFIVNELSVHGIHAQCDVRLLNFGPMRSEVRFREGLELKLLLDGRWTRCGTALIADMITVDPYAPEPVQSDVFVVPLAGQAGGEAFSKFVEALVQQQSFAVFLSANQLSIRTGGTNFVAPIHKAISLEGMNGLRGLTVENLEVLGEVPSPADAFRSSEQKDALRIKIRINIPNSSSINLGLARLTLYMMFEGVCVGDLEVDEVVIRGKHVTHADGLGTIYIGADDQHETRKVVVLEKIGKLFSLLIAGLPVDLEVRGRRTWAYAPGMGRPSIHAAVAAASAAAAAGTSSARTPTSPDGRGLASTAPPPGIIRQSQRIGWLDAAVRTINLPVKFGLPEPLMIVKQIEIGVVTAAFTDGRPPALAIKDITAVYELPYSVSFQVLGLALDLHLLYDNVELGSALTDESNAVDTEQWHFPRSANEPAGVAGKIQMNLSSFTLRDNVDTRALSEAIAIVADKEDATHLQVRGKARVRALTALGAVTADIQLGEEHIVSVKGLNGLRPEPLREENLVVAAASKDFILLRFDLLLYNPSPSVSIHVLNSGVSFAAFYKGFYVGRAIIKKDLILDIGHVRVEDTEFQYQPAAEVLKDVLDVPTNLMSGRMTELLIEGDEHSTTIDTLLPALKAIRVPFLLKPILNGTLIDSIATRLSVGMLTSQTCMVEFVVNNPLGVPIDILDLSFKAKHRGEDFATCSTSFRQTPDFANGIRATKLSVPPGTPSQPGQQTSPAVETRMAKRIDKIVTTLVAEKGLLYLDIELEARVELGSAPESAFPVFISYSQSGLPLKIRGLPGLG</sequence>
<organism evidence="2 3">
    <name type="scientific">Tilletia horrida</name>
    <dbReference type="NCBI Taxonomy" id="155126"/>
    <lineage>
        <taxon>Eukaryota</taxon>
        <taxon>Fungi</taxon>
        <taxon>Dikarya</taxon>
        <taxon>Basidiomycota</taxon>
        <taxon>Ustilaginomycotina</taxon>
        <taxon>Exobasidiomycetes</taxon>
        <taxon>Tilletiales</taxon>
        <taxon>Tilletiaceae</taxon>
        <taxon>Tilletia</taxon>
    </lineage>
</organism>
<feature type="region of interest" description="Disordered" evidence="1">
    <location>
        <begin position="1185"/>
        <end position="1205"/>
    </location>
</feature>
<protein>
    <submittedName>
        <fullName evidence="2">Uncharacterized protein</fullName>
    </submittedName>
</protein>
<keyword evidence="3" id="KW-1185">Reference proteome</keyword>
<dbReference type="InterPro" id="IPR022185">
    <property type="entry name" value="DUF3712"/>
</dbReference>
<feature type="compositionally biased region" description="Low complexity" evidence="1">
    <location>
        <begin position="176"/>
        <end position="190"/>
    </location>
</feature>
<feature type="compositionally biased region" description="Low complexity" evidence="1">
    <location>
        <begin position="7"/>
        <end position="45"/>
    </location>
</feature>
<evidence type="ECO:0000313" key="2">
    <source>
        <dbReference type="EMBL" id="KAK0556978.1"/>
    </source>
</evidence>
<name>A0AAN6GV26_9BASI</name>
<dbReference type="InterPro" id="IPR046368">
    <property type="entry name" value="Tag1"/>
</dbReference>
<proteinExistence type="predicted"/>
<dbReference type="Pfam" id="PF12505">
    <property type="entry name" value="DUF3712"/>
    <property type="match status" value="1"/>
</dbReference>
<dbReference type="PANTHER" id="PTHR35895">
    <property type="entry name" value="CHROMOSOME 16, WHOLE GENOME SHOTGUN SEQUENCE"/>
    <property type="match status" value="1"/>
</dbReference>
<accession>A0AAN6GV26</accession>
<dbReference type="EMBL" id="JAPDMZ010000009">
    <property type="protein sequence ID" value="KAK0556978.1"/>
    <property type="molecule type" value="Genomic_DNA"/>
</dbReference>
<feature type="region of interest" description="Disordered" evidence="1">
    <location>
        <begin position="708"/>
        <end position="733"/>
    </location>
</feature>
<gene>
    <name evidence="2" type="ORF">OC846_000823</name>
</gene>
<feature type="region of interest" description="Disordered" evidence="1">
    <location>
        <begin position="161"/>
        <end position="298"/>
    </location>
</feature>
<dbReference type="GO" id="GO:0000329">
    <property type="term" value="C:fungal-type vacuole membrane"/>
    <property type="evidence" value="ECO:0007669"/>
    <property type="project" value="InterPro"/>
</dbReference>